<name>A0A392TLT7_9FABA</name>
<comment type="caution">
    <text evidence="1">The sequence shown here is derived from an EMBL/GenBank/DDBJ whole genome shotgun (WGS) entry which is preliminary data.</text>
</comment>
<dbReference type="AlphaFoldDB" id="A0A392TLT7"/>
<keyword evidence="2" id="KW-1185">Reference proteome</keyword>
<reference evidence="1 2" key="1">
    <citation type="journal article" date="2018" name="Front. Plant Sci.">
        <title>Red Clover (Trifolium pratense) and Zigzag Clover (T. medium) - A Picture of Genomic Similarities and Differences.</title>
        <authorList>
            <person name="Dluhosova J."/>
            <person name="Istvanek J."/>
            <person name="Nedelnik J."/>
            <person name="Repkova J."/>
        </authorList>
    </citation>
    <scope>NUCLEOTIDE SEQUENCE [LARGE SCALE GENOMIC DNA]</scope>
    <source>
        <strain evidence="2">cv. 10/8</strain>
        <tissue evidence="1">Leaf</tissue>
    </source>
</reference>
<organism evidence="1 2">
    <name type="scientific">Trifolium medium</name>
    <dbReference type="NCBI Taxonomy" id="97028"/>
    <lineage>
        <taxon>Eukaryota</taxon>
        <taxon>Viridiplantae</taxon>
        <taxon>Streptophyta</taxon>
        <taxon>Embryophyta</taxon>
        <taxon>Tracheophyta</taxon>
        <taxon>Spermatophyta</taxon>
        <taxon>Magnoliopsida</taxon>
        <taxon>eudicotyledons</taxon>
        <taxon>Gunneridae</taxon>
        <taxon>Pentapetalae</taxon>
        <taxon>rosids</taxon>
        <taxon>fabids</taxon>
        <taxon>Fabales</taxon>
        <taxon>Fabaceae</taxon>
        <taxon>Papilionoideae</taxon>
        <taxon>50 kb inversion clade</taxon>
        <taxon>NPAAA clade</taxon>
        <taxon>Hologalegina</taxon>
        <taxon>IRL clade</taxon>
        <taxon>Trifolieae</taxon>
        <taxon>Trifolium</taxon>
    </lineage>
</organism>
<protein>
    <submittedName>
        <fullName evidence="1">Uncharacterized protein</fullName>
    </submittedName>
</protein>
<dbReference type="EMBL" id="LXQA010599439">
    <property type="protein sequence ID" value="MCI61407.1"/>
    <property type="molecule type" value="Genomic_DNA"/>
</dbReference>
<evidence type="ECO:0000313" key="1">
    <source>
        <dbReference type="EMBL" id="MCI61407.1"/>
    </source>
</evidence>
<evidence type="ECO:0000313" key="2">
    <source>
        <dbReference type="Proteomes" id="UP000265520"/>
    </source>
</evidence>
<feature type="non-terminal residue" evidence="1">
    <location>
        <position position="61"/>
    </location>
</feature>
<sequence>MKDAAKVYVQAKDGRIGHDTTKEVINVESDKIENPEPDKESDFEEVISKNTVADKNLAASS</sequence>
<proteinExistence type="predicted"/>
<dbReference type="Proteomes" id="UP000265520">
    <property type="component" value="Unassembled WGS sequence"/>
</dbReference>
<accession>A0A392TLT7</accession>